<feature type="compositionally biased region" description="Basic and acidic residues" evidence="6">
    <location>
        <begin position="1"/>
        <end position="10"/>
    </location>
</feature>
<dbReference type="Pfam" id="PF00072">
    <property type="entry name" value="Response_reg"/>
    <property type="match status" value="1"/>
</dbReference>
<keyword evidence="10" id="KW-1185">Reference proteome</keyword>
<evidence type="ECO:0000256" key="3">
    <source>
        <dbReference type="ARBA" id="ARBA00023125"/>
    </source>
</evidence>
<dbReference type="InterPro" id="IPR001867">
    <property type="entry name" value="OmpR/PhoB-type_DNA-bd"/>
</dbReference>
<dbReference type="PROSITE" id="PS51755">
    <property type="entry name" value="OMPR_PHOB"/>
    <property type="match status" value="1"/>
</dbReference>
<dbReference type="Proteomes" id="UP000186218">
    <property type="component" value="Unassembled WGS sequence"/>
</dbReference>
<dbReference type="FunFam" id="1.10.10.10:FF:000018">
    <property type="entry name" value="DNA-binding response regulator ResD"/>
    <property type="match status" value="1"/>
</dbReference>
<dbReference type="InterPro" id="IPR011006">
    <property type="entry name" value="CheY-like_superfamily"/>
</dbReference>
<reference evidence="9 10" key="1">
    <citation type="submission" date="2017-01" db="EMBL/GenBank/DDBJ databases">
        <authorList>
            <person name="Mah S.A."/>
            <person name="Swanson W.J."/>
            <person name="Moy G.W."/>
            <person name="Vacquier V.D."/>
        </authorList>
    </citation>
    <scope>NUCLEOTIDE SEQUENCE [LARGE SCALE GENOMIC DNA]</scope>
    <source>
        <strain evidence="9 10">CPCC 203464</strain>
    </source>
</reference>
<dbReference type="PANTHER" id="PTHR48111">
    <property type="entry name" value="REGULATOR OF RPOS"/>
    <property type="match status" value="1"/>
</dbReference>
<evidence type="ECO:0000313" key="9">
    <source>
        <dbReference type="EMBL" id="SIR81391.1"/>
    </source>
</evidence>
<dbReference type="SMART" id="SM00862">
    <property type="entry name" value="Trans_reg_C"/>
    <property type="match status" value="1"/>
</dbReference>
<evidence type="ECO:0000256" key="4">
    <source>
        <dbReference type="PROSITE-ProRule" id="PRU00169"/>
    </source>
</evidence>
<protein>
    <submittedName>
        <fullName evidence="9">DNA-binding response regulator, OmpR family, contains REC and winged-helix (WHTH) domain</fullName>
    </submittedName>
</protein>
<gene>
    <name evidence="9" type="ORF">SAMN05445060_1052</name>
</gene>
<dbReference type="Gene3D" id="6.10.250.690">
    <property type="match status" value="1"/>
</dbReference>
<evidence type="ECO:0000256" key="2">
    <source>
        <dbReference type="ARBA" id="ARBA00023012"/>
    </source>
</evidence>
<accession>A0A1N7E029</accession>
<keyword evidence="2" id="KW-0902">Two-component regulatory system</keyword>
<dbReference type="SUPFAM" id="SSF46894">
    <property type="entry name" value="C-terminal effector domain of the bipartite response regulators"/>
    <property type="match status" value="1"/>
</dbReference>
<dbReference type="InterPro" id="IPR001789">
    <property type="entry name" value="Sig_transdc_resp-reg_receiver"/>
</dbReference>
<keyword evidence="1 4" id="KW-0597">Phosphoprotein</keyword>
<evidence type="ECO:0000259" key="8">
    <source>
        <dbReference type="PROSITE" id="PS51755"/>
    </source>
</evidence>
<dbReference type="InterPro" id="IPR039420">
    <property type="entry name" value="WalR-like"/>
</dbReference>
<dbReference type="InterPro" id="IPR036388">
    <property type="entry name" value="WH-like_DNA-bd_sf"/>
</dbReference>
<dbReference type="PROSITE" id="PS50110">
    <property type="entry name" value="RESPONSE_REGULATORY"/>
    <property type="match status" value="1"/>
</dbReference>
<evidence type="ECO:0000256" key="1">
    <source>
        <dbReference type="ARBA" id="ARBA00022553"/>
    </source>
</evidence>
<dbReference type="Gene3D" id="1.10.10.10">
    <property type="entry name" value="Winged helix-like DNA-binding domain superfamily/Winged helix DNA-binding domain"/>
    <property type="match status" value="1"/>
</dbReference>
<dbReference type="GO" id="GO:0000156">
    <property type="term" value="F:phosphorelay response regulator activity"/>
    <property type="evidence" value="ECO:0007669"/>
    <property type="project" value="TreeGrafter"/>
</dbReference>
<dbReference type="GO" id="GO:0006355">
    <property type="term" value="P:regulation of DNA-templated transcription"/>
    <property type="evidence" value="ECO:0007669"/>
    <property type="project" value="InterPro"/>
</dbReference>
<dbReference type="AlphaFoldDB" id="A0A1N7E029"/>
<evidence type="ECO:0000256" key="5">
    <source>
        <dbReference type="PROSITE-ProRule" id="PRU01091"/>
    </source>
</evidence>
<keyword evidence="3 5" id="KW-0238">DNA-binding</keyword>
<dbReference type="EMBL" id="FTNT01000002">
    <property type="protein sequence ID" value="SIR81391.1"/>
    <property type="molecule type" value="Genomic_DNA"/>
</dbReference>
<dbReference type="Pfam" id="PF00486">
    <property type="entry name" value="Trans_reg_C"/>
    <property type="match status" value="1"/>
</dbReference>
<evidence type="ECO:0000259" key="7">
    <source>
        <dbReference type="PROSITE" id="PS50110"/>
    </source>
</evidence>
<sequence length="254" mass="28186">MTGEVRDESIHNPPAGDAPAQSPPVPARSAHTEVLLAEDDEAIASPLARALTREGYGCEVVTTGTAALRRAQDPRFELLVLDLGLPEMDGLEVCRQLRQVRPQLAVLMLTARTDEVDFVVGLDAGADDYVGKPFRLAELLARVRALLRRKVSDVVLEAGDLQLDTRGRRVLVGGRDTTLANREFDLLRFLMERPGQVVSREEILTEVWGSADLRSSKTLDMHVSWLRRKIGDDQPDRTKRIVTVRGVGFRFDPD</sequence>
<dbReference type="InterPro" id="IPR016032">
    <property type="entry name" value="Sig_transdc_resp-reg_C-effctor"/>
</dbReference>
<dbReference type="STRING" id="1344003.SAMN05445060_1052"/>
<dbReference type="Gene3D" id="3.40.50.2300">
    <property type="match status" value="1"/>
</dbReference>
<dbReference type="GO" id="GO:0000976">
    <property type="term" value="F:transcription cis-regulatory region binding"/>
    <property type="evidence" value="ECO:0007669"/>
    <property type="project" value="TreeGrafter"/>
</dbReference>
<feature type="domain" description="OmpR/PhoB-type" evidence="8">
    <location>
        <begin position="153"/>
        <end position="253"/>
    </location>
</feature>
<feature type="DNA-binding region" description="OmpR/PhoB-type" evidence="5">
    <location>
        <begin position="153"/>
        <end position="253"/>
    </location>
</feature>
<dbReference type="PANTHER" id="PTHR48111:SF40">
    <property type="entry name" value="PHOSPHATE REGULON TRANSCRIPTIONAL REGULATORY PROTEIN PHOB"/>
    <property type="match status" value="1"/>
</dbReference>
<name>A0A1N7E029_9NOCA</name>
<dbReference type="CDD" id="cd00383">
    <property type="entry name" value="trans_reg_C"/>
    <property type="match status" value="1"/>
</dbReference>
<feature type="region of interest" description="Disordered" evidence="6">
    <location>
        <begin position="1"/>
        <end position="29"/>
    </location>
</feature>
<organism evidence="9 10">
    <name type="scientific">Williamsia sterculiae</name>
    <dbReference type="NCBI Taxonomy" id="1344003"/>
    <lineage>
        <taxon>Bacteria</taxon>
        <taxon>Bacillati</taxon>
        <taxon>Actinomycetota</taxon>
        <taxon>Actinomycetes</taxon>
        <taxon>Mycobacteriales</taxon>
        <taxon>Nocardiaceae</taxon>
        <taxon>Williamsia</taxon>
    </lineage>
</organism>
<evidence type="ECO:0000313" key="10">
    <source>
        <dbReference type="Proteomes" id="UP000186218"/>
    </source>
</evidence>
<dbReference type="SMART" id="SM00448">
    <property type="entry name" value="REC"/>
    <property type="match status" value="1"/>
</dbReference>
<dbReference type="GO" id="GO:0005829">
    <property type="term" value="C:cytosol"/>
    <property type="evidence" value="ECO:0007669"/>
    <property type="project" value="TreeGrafter"/>
</dbReference>
<dbReference type="SUPFAM" id="SSF52172">
    <property type="entry name" value="CheY-like"/>
    <property type="match status" value="1"/>
</dbReference>
<dbReference type="GO" id="GO:0032993">
    <property type="term" value="C:protein-DNA complex"/>
    <property type="evidence" value="ECO:0007669"/>
    <property type="project" value="TreeGrafter"/>
</dbReference>
<feature type="domain" description="Response regulatory" evidence="7">
    <location>
        <begin position="33"/>
        <end position="147"/>
    </location>
</feature>
<evidence type="ECO:0000256" key="6">
    <source>
        <dbReference type="SAM" id="MobiDB-lite"/>
    </source>
</evidence>
<feature type="modified residue" description="4-aspartylphosphate" evidence="4">
    <location>
        <position position="82"/>
    </location>
</feature>
<proteinExistence type="predicted"/>